<evidence type="ECO:0000313" key="2">
    <source>
        <dbReference type="EMBL" id="ADB40035.1"/>
    </source>
</evidence>
<dbReference type="HOGENOM" id="CLU_047712_0_0_10"/>
<dbReference type="eggNOG" id="COG1403">
    <property type="taxonomic scope" value="Bacteria"/>
</dbReference>
<organism evidence="2 3">
    <name type="scientific">Spirosoma linguale (strain ATCC 33905 / DSM 74 / LMG 10896 / Claus 1)</name>
    <dbReference type="NCBI Taxonomy" id="504472"/>
    <lineage>
        <taxon>Bacteria</taxon>
        <taxon>Pseudomonadati</taxon>
        <taxon>Bacteroidota</taxon>
        <taxon>Cytophagia</taxon>
        <taxon>Cytophagales</taxon>
        <taxon>Cytophagaceae</taxon>
        <taxon>Spirosoma</taxon>
    </lineage>
</organism>
<dbReference type="AlphaFoldDB" id="D2QIV9"/>
<dbReference type="KEGG" id="sli:Slin_4047"/>
<reference evidence="2 3" key="1">
    <citation type="journal article" date="2010" name="Stand. Genomic Sci.">
        <title>Complete genome sequence of Spirosoma linguale type strain (1).</title>
        <authorList>
            <person name="Lail K."/>
            <person name="Sikorski J."/>
            <person name="Saunders E."/>
            <person name="Lapidus A."/>
            <person name="Glavina Del Rio T."/>
            <person name="Copeland A."/>
            <person name="Tice H."/>
            <person name="Cheng J.-F."/>
            <person name="Lucas S."/>
            <person name="Nolan M."/>
            <person name="Bruce D."/>
            <person name="Goodwin L."/>
            <person name="Pitluck S."/>
            <person name="Ivanova N."/>
            <person name="Mavromatis K."/>
            <person name="Ovchinnikova G."/>
            <person name="Pati A."/>
            <person name="Chen A."/>
            <person name="Palaniappan K."/>
            <person name="Land M."/>
            <person name="Hauser L."/>
            <person name="Chang Y.-J."/>
            <person name="Jeffries C.D."/>
            <person name="Chain P."/>
            <person name="Brettin T."/>
            <person name="Detter J.C."/>
            <person name="Schuetze A."/>
            <person name="Rohde M."/>
            <person name="Tindall B.J."/>
            <person name="Goeker M."/>
            <person name="Bristow J."/>
            <person name="Eisen J.A."/>
            <person name="Markowitz V."/>
            <person name="Hugenholtz P."/>
            <person name="Kyrpides N.C."/>
            <person name="Klenk H.-P."/>
            <person name="Chen F."/>
        </authorList>
    </citation>
    <scope>NUCLEOTIDE SEQUENCE [LARGE SCALE GENOMIC DNA]</scope>
    <source>
        <strain evidence="3">ATCC 33905 / DSM 74 / LMG 10896 / Claus 1</strain>
    </source>
</reference>
<name>D2QIV9_SPILD</name>
<evidence type="ECO:0000259" key="1">
    <source>
        <dbReference type="Pfam" id="PF13395"/>
    </source>
</evidence>
<evidence type="ECO:0000313" key="3">
    <source>
        <dbReference type="Proteomes" id="UP000002028"/>
    </source>
</evidence>
<dbReference type="Gene3D" id="1.10.30.50">
    <property type="match status" value="1"/>
</dbReference>
<dbReference type="Proteomes" id="UP000002028">
    <property type="component" value="Chromosome"/>
</dbReference>
<accession>D2QIV9</accession>
<sequence>MELPNSTHIDISKLTGIFTNTTNSYKFYWFLAILDSIKDNDQKIISLNDMALRMVANVWYPLDYFKLSFGTDDSFIKISQLVSNRIIIDNSTNSAPLFDQLQSKLSNNDLTEVYRTVNKIVRYVPYRFVRPFINELLTVSKDSQVNLNIKEICNSIFHTSPNKVMYRFIDNSIELSDVWKDYLKTHQGILRGFIYWHLLQFLQKNNPNVIGLPDKLFKRSTREPKRGNEFWKPYIEINPDLKCVYSRQRINSQNMSLDHFLPWSYVVHDLLWNIIPTTKSVNSAKSNSLPSIDLYFEDFAQLQYDGFHFHVLKGNEKLLEDYSVLFGQNIHSIQEQPFALFRKRLEQTILPQLQMAQNLGFIYPFIFSNF</sequence>
<dbReference type="RefSeq" id="WP_012928545.1">
    <property type="nucleotide sequence ID" value="NC_013730.1"/>
</dbReference>
<keyword evidence="3" id="KW-1185">Reference proteome</keyword>
<feature type="domain" description="HNH nuclease" evidence="1">
    <location>
        <begin position="243"/>
        <end position="290"/>
    </location>
</feature>
<dbReference type="STRING" id="504472.Slin_4047"/>
<dbReference type="Pfam" id="PF13395">
    <property type="entry name" value="HNH_4"/>
    <property type="match status" value="1"/>
</dbReference>
<protein>
    <recommendedName>
        <fullName evidence="1">HNH nuclease domain-containing protein</fullName>
    </recommendedName>
</protein>
<gene>
    <name evidence="2" type="ordered locus">Slin_4047</name>
</gene>
<dbReference type="EMBL" id="CP001769">
    <property type="protein sequence ID" value="ADB40035.1"/>
    <property type="molecule type" value="Genomic_DNA"/>
</dbReference>
<dbReference type="InterPro" id="IPR003615">
    <property type="entry name" value="HNH_nuc"/>
</dbReference>
<proteinExistence type="predicted"/>